<dbReference type="Proteomes" id="UP001596406">
    <property type="component" value="Unassembled WGS sequence"/>
</dbReference>
<comment type="caution">
    <text evidence="3">The sequence shown here is derived from an EMBL/GenBank/DDBJ whole genome shotgun (WGS) entry which is preliminary data.</text>
</comment>
<evidence type="ECO:0000259" key="2">
    <source>
        <dbReference type="Pfam" id="PF00892"/>
    </source>
</evidence>
<name>A0ABD5UBH8_9EURY</name>
<evidence type="ECO:0000256" key="1">
    <source>
        <dbReference type="SAM" id="Phobius"/>
    </source>
</evidence>
<dbReference type="InterPro" id="IPR037185">
    <property type="entry name" value="EmrE-like"/>
</dbReference>
<keyword evidence="1" id="KW-0812">Transmembrane</keyword>
<keyword evidence="1" id="KW-1133">Transmembrane helix</keyword>
<dbReference type="RefSeq" id="WP_304447810.1">
    <property type="nucleotide sequence ID" value="NZ_JARRAH010000001.1"/>
</dbReference>
<feature type="transmembrane region" description="Helical" evidence="1">
    <location>
        <begin position="35"/>
        <end position="54"/>
    </location>
</feature>
<feature type="transmembrane region" description="Helical" evidence="1">
    <location>
        <begin position="92"/>
        <end position="113"/>
    </location>
</feature>
<dbReference type="InterPro" id="IPR000620">
    <property type="entry name" value="EamA_dom"/>
</dbReference>
<proteinExistence type="predicted"/>
<feature type="transmembrane region" description="Helical" evidence="1">
    <location>
        <begin position="6"/>
        <end position="23"/>
    </location>
</feature>
<keyword evidence="4" id="KW-1185">Reference proteome</keyword>
<feature type="transmembrane region" description="Helical" evidence="1">
    <location>
        <begin position="66"/>
        <end position="85"/>
    </location>
</feature>
<feature type="transmembrane region" description="Helical" evidence="1">
    <location>
        <begin position="119"/>
        <end position="138"/>
    </location>
</feature>
<dbReference type="SUPFAM" id="SSF103481">
    <property type="entry name" value="Multidrug resistance efflux transporter EmrE"/>
    <property type="match status" value="1"/>
</dbReference>
<dbReference type="Pfam" id="PF00892">
    <property type="entry name" value="EamA"/>
    <property type="match status" value="1"/>
</dbReference>
<evidence type="ECO:0000313" key="4">
    <source>
        <dbReference type="Proteomes" id="UP001596406"/>
    </source>
</evidence>
<sequence length="140" mass="14372">MAAGYLLWAVVALVAYTFVPIFTKAAMENIPSTTVALVSNGILAVIALGVVLVTDEPVTSSLSDPRAPYMLAGGVCLAVGILAYYRALSLGPVNVVVPVFGLFLVTSPLVSALALDEALTARTVFGVALAMVGVYLATVN</sequence>
<organism evidence="3 4">
    <name type="scientific">Halomarina ordinaria</name>
    <dbReference type="NCBI Taxonomy" id="3033939"/>
    <lineage>
        <taxon>Archaea</taxon>
        <taxon>Methanobacteriati</taxon>
        <taxon>Methanobacteriota</taxon>
        <taxon>Stenosarchaea group</taxon>
        <taxon>Halobacteria</taxon>
        <taxon>Halobacteriales</taxon>
        <taxon>Natronomonadaceae</taxon>
        <taxon>Halomarina</taxon>
    </lineage>
</organism>
<dbReference type="Gene3D" id="1.10.3730.20">
    <property type="match status" value="1"/>
</dbReference>
<gene>
    <name evidence="3" type="ORF">ACFQHK_06300</name>
</gene>
<evidence type="ECO:0000313" key="3">
    <source>
        <dbReference type="EMBL" id="MFC6836117.1"/>
    </source>
</evidence>
<protein>
    <submittedName>
        <fullName evidence="3">EamA family transporter</fullName>
    </submittedName>
</protein>
<dbReference type="EMBL" id="JBHSXM010000001">
    <property type="protein sequence ID" value="MFC6836117.1"/>
    <property type="molecule type" value="Genomic_DNA"/>
</dbReference>
<dbReference type="AlphaFoldDB" id="A0ABD5UBH8"/>
<feature type="domain" description="EamA" evidence="2">
    <location>
        <begin position="6"/>
        <end position="138"/>
    </location>
</feature>
<accession>A0ABD5UBH8</accession>
<keyword evidence="1" id="KW-0472">Membrane</keyword>
<reference evidence="3 4" key="1">
    <citation type="journal article" date="2019" name="Int. J. Syst. Evol. Microbiol.">
        <title>The Global Catalogue of Microorganisms (GCM) 10K type strain sequencing project: providing services to taxonomists for standard genome sequencing and annotation.</title>
        <authorList>
            <consortium name="The Broad Institute Genomics Platform"/>
            <consortium name="The Broad Institute Genome Sequencing Center for Infectious Disease"/>
            <person name="Wu L."/>
            <person name="Ma J."/>
        </authorList>
    </citation>
    <scope>NUCLEOTIDE SEQUENCE [LARGE SCALE GENOMIC DNA]</scope>
    <source>
        <strain evidence="3 4">PSRA2</strain>
    </source>
</reference>